<keyword evidence="4" id="KW-1003">Cell membrane</keyword>
<feature type="transmembrane region" description="Helical" evidence="8">
    <location>
        <begin position="194"/>
        <end position="214"/>
    </location>
</feature>
<dbReference type="FunFam" id="1.10.3470.10:FF:000001">
    <property type="entry name" value="Vitamin B12 ABC transporter permease BtuC"/>
    <property type="match status" value="1"/>
</dbReference>
<dbReference type="PANTHER" id="PTHR30472">
    <property type="entry name" value="FERRIC ENTEROBACTIN TRANSPORT SYSTEM PERMEASE PROTEIN"/>
    <property type="match status" value="1"/>
</dbReference>
<gene>
    <name evidence="9" type="primary">fepD_3</name>
    <name evidence="9" type="ORF">MP11Mi_27260</name>
</gene>
<evidence type="ECO:0000256" key="5">
    <source>
        <dbReference type="ARBA" id="ARBA00022692"/>
    </source>
</evidence>
<feature type="transmembrane region" description="Helical" evidence="8">
    <location>
        <begin position="277"/>
        <end position="300"/>
    </location>
</feature>
<feature type="transmembrane region" description="Helical" evidence="8">
    <location>
        <begin position="307"/>
        <end position="323"/>
    </location>
</feature>
<feature type="transmembrane region" description="Helical" evidence="8">
    <location>
        <begin position="235"/>
        <end position="257"/>
    </location>
</feature>
<evidence type="ECO:0000256" key="4">
    <source>
        <dbReference type="ARBA" id="ARBA00022475"/>
    </source>
</evidence>
<sequence>MRTRRFAALAVALVLLAGLCVLSLAVGTAHLPLSTVWDALRGSDGSIDHITVADVRVPRTLIGIMVGAGLGVAGALMQAITRNPLADPGILGVNAGAGLAVAVGVAYLGLTEIEEFIWLALVGAVVAAILVAAVSARGAGGATPLRLTLVGVAVTAVFNGVSQSLSLVNPARFEHVRFWGVGTIADRPTGTVEFIAPFIVVGLVLAFAGARSLNALALGDDVARSIGARVHTTRIAGLVSLVLLCGAATAAAGPIAFVGLMVPHAVRLVSGVDQRWVIVFSAVIGPSLLLAADIVGRLVVWPAELQVGVVMPVIGAPILIWLVRRKAKL</sequence>
<organism evidence="9">
    <name type="scientific">Gordonia sp. MP11Mi</name>
    <dbReference type="NCBI Taxonomy" id="3022769"/>
    <lineage>
        <taxon>Bacteria</taxon>
        <taxon>Bacillati</taxon>
        <taxon>Actinomycetota</taxon>
        <taxon>Actinomycetes</taxon>
        <taxon>Mycobacteriales</taxon>
        <taxon>Gordoniaceae</taxon>
        <taxon>Gordonia</taxon>
    </lineage>
</organism>
<dbReference type="InterPro" id="IPR000522">
    <property type="entry name" value="ABC_transptr_permease_BtuC"/>
</dbReference>
<evidence type="ECO:0000256" key="1">
    <source>
        <dbReference type="ARBA" id="ARBA00004651"/>
    </source>
</evidence>
<dbReference type="GO" id="GO:0033214">
    <property type="term" value="P:siderophore-iron import into cell"/>
    <property type="evidence" value="ECO:0007669"/>
    <property type="project" value="TreeGrafter"/>
</dbReference>
<dbReference type="RefSeq" id="WP_420039427.1">
    <property type="nucleotide sequence ID" value="NZ_CP128986.1"/>
</dbReference>
<dbReference type="Gene3D" id="1.10.3470.10">
    <property type="entry name" value="ABC transporter involved in vitamin B12 uptake, BtuC"/>
    <property type="match status" value="1"/>
</dbReference>
<keyword evidence="3" id="KW-0813">Transport</keyword>
<reference evidence="9" key="1">
    <citation type="submission" date="2023-06" db="EMBL/GenBank/DDBJ databases">
        <title>Gordonia sp. nov. and Pseudochrobactrum sp. nov., two species isolated from the burying beetle Nicrophorus vespilloides.</title>
        <authorList>
            <person name="Poehlein A."/>
            <person name="Guzman J."/>
            <person name="Daniel R."/>
            <person name="Vilcinskas A."/>
        </authorList>
    </citation>
    <scope>NUCLEOTIDE SEQUENCE</scope>
    <source>
        <strain evidence="9">MP11Mi</strain>
    </source>
</reference>
<accession>A0AA97CZ16</accession>
<comment type="subcellular location">
    <subcellularLocation>
        <location evidence="1">Cell membrane</location>
        <topology evidence="1">Multi-pass membrane protein</topology>
    </subcellularLocation>
</comment>
<keyword evidence="6 8" id="KW-1133">Transmembrane helix</keyword>
<dbReference type="Pfam" id="PF01032">
    <property type="entry name" value="FecCD"/>
    <property type="match status" value="1"/>
</dbReference>
<dbReference type="GO" id="GO:0022857">
    <property type="term" value="F:transmembrane transporter activity"/>
    <property type="evidence" value="ECO:0007669"/>
    <property type="project" value="InterPro"/>
</dbReference>
<feature type="transmembrane region" description="Helical" evidence="8">
    <location>
        <begin position="60"/>
        <end position="77"/>
    </location>
</feature>
<dbReference type="SUPFAM" id="SSF81345">
    <property type="entry name" value="ABC transporter involved in vitamin B12 uptake, BtuC"/>
    <property type="match status" value="1"/>
</dbReference>
<evidence type="ECO:0000256" key="6">
    <source>
        <dbReference type="ARBA" id="ARBA00022989"/>
    </source>
</evidence>
<feature type="transmembrane region" description="Helical" evidence="8">
    <location>
        <begin position="147"/>
        <end position="168"/>
    </location>
</feature>
<comment type="similarity">
    <text evidence="2">Belongs to the binding-protein-dependent transport system permease family. FecCD subfamily.</text>
</comment>
<dbReference type="PANTHER" id="PTHR30472:SF1">
    <property type="entry name" value="FE(3+) DICITRATE TRANSPORT SYSTEM PERMEASE PROTEIN FECC-RELATED"/>
    <property type="match status" value="1"/>
</dbReference>
<dbReference type="CDD" id="cd06550">
    <property type="entry name" value="TM_ABC_iron-siderophores_like"/>
    <property type="match status" value="1"/>
</dbReference>
<dbReference type="InterPro" id="IPR037294">
    <property type="entry name" value="ABC_BtuC-like"/>
</dbReference>
<feature type="transmembrane region" description="Helical" evidence="8">
    <location>
        <begin position="116"/>
        <end position="135"/>
    </location>
</feature>
<name>A0AA97CZ16_9ACTN</name>
<keyword evidence="5 8" id="KW-0812">Transmembrane</keyword>
<feature type="transmembrane region" description="Helical" evidence="8">
    <location>
        <begin position="89"/>
        <end position="110"/>
    </location>
</feature>
<evidence type="ECO:0000256" key="7">
    <source>
        <dbReference type="ARBA" id="ARBA00023136"/>
    </source>
</evidence>
<evidence type="ECO:0000313" key="9">
    <source>
        <dbReference type="EMBL" id="WOC13623.1"/>
    </source>
</evidence>
<dbReference type="AlphaFoldDB" id="A0AA97CZ16"/>
<proteinExistence type="inferred from homology"/>
<keyword evidence="7 8" id="KW-0472">Membrane</keyword>
<protein>
    <submittedName>
        <fullName evidence="9">Ferric enterobactin transport system permease protein FepD</fullName>
    </submittedName>
</protein>
<evidence type="ECO:0000256" key="2">
    <source>
        <dbReference type="ARBA" id="ARBA00007935"/>
    </source>
</evidence>
<evidence type="ECO:0000256" key="3">
    <source>
        <dbReference type="ARBA" id="ARBA00022448"/>
    </source>
</evidence>
<dbReference type="EMBL" id="CP128986">
    <property type="protein sequence ID" value="WOC13623.1"/>
    <property type="molecule type" value="Genomic_DNA"/>
</dbReference>
<dbReference type="GO" id="GO:0005886">
    <property type="term" value="C:plasma membrane"/>
    <property type="evidence" value="ECO:0007669"/>
    <property type="project" value="UniProtKB-SubCell"/>
</dbReference>
<evidence type="ECO:0000256" key="8">
    <source>
        <dbReference type="SAM" id="Phobius"/>
    </source>
</evidence>